<feature type="compositionally biased region" description="Basic and acidic residues" evidence="1">
    <location>
        <begin position="51"/>
        <end position="69"/>
    </location>
</feature>
<reference evidence="2" key="1">
    <citation type="journal article" date="2014" name="Int. J. Syst. Evol. Microbiol.">
        <title>Complete genome sequence of Corynebacterium casei LMG S-19264T (=DSM 44701T), isolated from a smear-ripened cheese.</title>
        <authorList>
            <consortium name="US DOE Joint Genome Institute (JGI-PGF)"/>
            <person name="Walter F."/>
            <person name="Albersmeier A."/>
            <person name="Kalinowski J."/>
            <person name="Ruckert C."/>
        </authorList>
    </citation>
    <scope>NUCLEOTIDE SEQUENCE</scope>
    <source>
        <strain evidence="2">CGMCC 4.7679</strain>
    </source>
</reference>
<evidence type="ECO:0000256" key="1">
    <source>
        <dbReference type="SAM" id="MobiDB-lite"/>
    </source>
</evidence>
<dbReference type="Proteomes" id="UP000658656">
    <property type="component" value="Unassembled WGS sequence"/>
</dbReference>
<reference evidence="2" key="2">
    <citation type="submission" date="2020-09" db="EMBL/GenBank/DDBJ databases">
        <authorList>
            <person name="Sun Q."/>
            <person name="Zhou Y."/>
        </authorList>
    </citation>
    <scope>NUCLEOTIDE SEQUENCE</scope>
    <source>
        <strain evidence="2">CGMCC 4.7679</strain>
    </source>
</reference>
<gene>
    <name evidence="2" type="ORF">GCM10017566_54080</name>
</gene>
<keyword evidence="3" id="KW-1185">Reference proteome</keyword>
<dbReference type="EMBL" id="BNAV01000009">
    <property type="protein sequence ID" value="GHF73320.1"/>
    <property type="molecule type" value="Genomic_DNA"/>
</dbReference>
<sequence length="78" mass="8788">MVDPKRNKGTRRGKHGPVASLIQRAAQGDIRLDITTGSMSQDQNFHRNHPTTRDPDTTDQRMGNDHLAVESESETFEE</sequence>
<comment type="caution">
    <text evidence="2">The sequence shown here is derived from an EMBL/GenBank/DDBJ whole genome shotgun (WGS) entry which is preliminary data.</text>
</comment>
<dbReference type="AlphaFoldDB" id="A0A8H9MFP7"/>
<organism evidence="2 3">
    <name type="scientific">Amycolatopsis bartoniae</name>
    <dbReference type="NCBI Taxonomy" id="941986"/>
    <lineage>
        <taxon>Bacteria</taxon>
        <taxon>Bacillati</taxon>
        <taxon>Actinomycetota</taxon>
        <taxon>Actinomycetes</taxon>
        <taxon>Pseudonocardiales</taxon>
        <taxon>Pseudonocardiaceae</taxon>
        <taxon>Amycolatopsis</taxon>
    </lineage>
</organism>
<accession>A0A8H9MFP7</accession>
<evidence type="ECO:0000313" key="3">
    <source>
        <dbReference type="Proteomes" id="UP000658656"/>
    </source>
</evidence>
<protein>
    <submittedName>
        <fullName evidence="2">Uncharacterized protein</fullName>
    </submittedName>
</protein>
<feature type="region of interest" description="Disordered" evidence="1">
    <location>
        <begin position="36"/>
        <end position="78"/>
    </location>
</feature>
<proteinExistence type="predicted"/>
<name>A0A8H9MFP7_9PSEU</name>
<evidence type="ECO:0000313" key="2">
    <source>
        <dbReference type="EMBL" id="GHF73320.1"/>
    </source>
</evidence>